<evidence type="ECO:0000256" key="12">
    <source>
        <dbReference type="ARBA" id="ARBA00023326"/>
    </source>
</evidence>
<dbReference type="EMBL" id="JBBBZM010000087">
    <property type="protein sequence ID" value="KAL0634716.1"/>
    <property type="molecule type" value="Genomic_DNA"/>
</dbReference>
<dbReference type="PANTHER" id="PTHR33353">
    <property type="entry name" value="PUTATIVE (AFU_ORTHOLOGUE AFUA_1G12560)-RELATED"/>
    <property type="match status" value="1"/>
</dbReference>
<sequence>MNSPVFSGSNDLRCNTGGATGGKTATYTVAAGATVGFKMDQTIFHAGPILVYISKAPSTAATYDGSGQWAKIYQIAPQISSSGINWNDVTDTFNFKLPSSLAAGEYLLRIEHIALHSMPAQFYVSCAQLKVTGGGSAVPTGILLPGGYPANHPGINLNIYYPVLTSYTMPGPAVWSG</sequence>
<dbReference type="Pfam" id="PF03443">
    <property type="entry name" value="AA9"/>
    <property type="match status" value="1"/>
</dbReference>
<comment type="cofactor">
    <cofactor evidence="1">
        <name>Cu(2+)</name>
        <dbReference type="ChEBI" id="CHEBI:29036"/>
    </cofactor>
</comment>
<feature type="domain" description="Auxiliary Activity family 9 catalytic" evidence="16">
    <location>
        <begin position="8"/>
        <end position="167"/>
    </location>
</feature>
<evidence type="ECO:0000256" key="9">
    <source>
        <dbReference type="ARBA" id="ARBA00023033"/>
    </source>
</evidence>
<dbReference type="PANTHER" id="PTHR33353:SF10">
    <property type="entry name" value="ENDO-BETA-1,4-GLUCANASE D"/>
    <property type="match status" value="1"/>
</dbReference>
<evidence type="ECO:0000313" key="17">
    <source>
        <dbReference type="EMBL" id="KAL0634716.1"/>
    </source>
</evidence>
<dbReference type="CDD" id="cd21175">
    <property type="entry name" value="LPMO_AA9"/>
    <property type="match status" value="1"/>
</dbReference>
<dbReference type="InterPro" id="IPR049892">
    <property type="entry name" value="AA9"/>
</dbReference>
<evidence type="ECO:0000256" key="7">
    <source>
        <dbReference type="ARBA" id="ARBA00023002"/>
    </source>
</evidence>
<evidence type="ECO:0000256" key="11">
    <source>
        <dbReference type="ARBA" id="ARBA00023277"/>
    </source>
</evidence>
<dbReference type="EC" id="1.14.99.56" evidence="15"/>
<evidence type="ECO:0000256" key="13">
    <source>
        <dbReference type="ARBA" id="ARBA00044502"/>
    </source>
</evidence>
<organism evidence="17 18">
    <name type="scientific">Discina gigas</name>
    <dbReference type="NCBI Taxonomy" id="1032678"/>
    <lineage>
        <taxon>Eukaryota</taxon>
        <taxon>Fungi</taxon>
        <taxon>Dikarya</taxon>
        <taxon>Ascomycota</taxon>
        <taxon>Pezizomycotina</taxon>
        <taxon>Pezizomycetes</taxon>
        <taxon>Pezizales</taxon>
        <taxon>Discinaceae</taxon>
        <taxon>Discina</taxon>
    </lineage>
</organism>
<evidence type="ECO:0000256" key="3">
    <source>
        <dbReference type="ARBA" id="ARBA00022525"/>
    </source>
</evidence>
<name>A0ABR3GFG0_9PEZI</name>
<evidence type="ECO:0000259" key="16">
    <source>
        <dbReference type="Pfam" id="PF03443"/>
    </source>
</evidence>
<evidence type="ECO:0000256" key="8">
    <source>
        <dbReference type="ARBA" id="ARBA00023008"/>
    </source>
</evidence>
<evidence type="ECO:0000256" key="6">
    <source>
        <dbReference type="ARBA" id="ARBA00023001"/>
    </source>
</evidence>
<dbReference type="Gene3D" id="2.70.50.70">
    <property type="match status" value="1"/>
</dbReference>
<keyword evidence="10" id="KW-1015">Disulfide bond</keyword>
<proteinExistence type="inferred from homology"/>
<accession>A0ABR3GFG0</accession>
<keyword evidence="9" id="KW-0503">Monooxygenase</keyword>
<keyword evidence="6" id="KW-0136">Cellulose degradation</keyword>
<comment type="subcellular location">
    <subcellularLocation>
        <location evidence="2">Secreted</location>
    </subcellularLocation>
</comment>
<evidence type="ECO:0000256" key="4">
    <source>
        <dbReference type="ARBA" id="ARBA00022723"/>
    </source>
</evidence>
<comment type="caution">
    <text evidence="17">The sequence shown here is derived from an EMBL/GenBank/DDBJ whole genome shotgun (WGS) entry which is preliminary data.</text>
</comment>
<dbReference type="Proteomes" id="UP001447188">
    <property type="component" value="Unassembled WGS sequence"/>
</dbReference>
<evidence type="ECO:0000256" key="10">
    <source>
        <dbReference type="ARBA" id="ARBA00023157"/>
    </source>
</evidence>
<keyword evidence="12" id="KW-0624">Polysaccharide degradation</keyword>
<comment type="similarity">
    <text evidence="13">Belongs to the polysaccharide monooxygenase AA9 family.</text>
</comment>
<comment type="catalytic activity">
    <reaction evidence="14">
        <text>[(1-&gt;4)-beta-D-glucosyl]n+m + reduced acceptor + O2 = 4-dehydro-beta-D-glucosyl-[(1-&gt;4)-beta-D-glucosyl]n-1 + [(1-&gt;4)-beta-D-glucosyl]m + acceptor + H2O.</text>
        <dbReference type="EC" id="1.14.99.56"/>
    </reaction>
</comment>
<keyword evidence="3" id="KW-0964">Secreted</keyword>
<keyword evidence="4" id="KW-0479">Metal-binding</keyword>
<evidence type="ECO:0000256" key="5">
    <source>
        <dbReference type="ARBA" id="ARBA00022729"/>
    </source>
</evidence>
<keyword evidence="18" id="KW-1185">Reference proteome</keyword>
<evidence type="ECO:0000256" key="2">
    <source>
        <dbReference type="ARBA" id="ARBA00004613"/>
    </source>
</evidence>
<evidence type="ECO:0000256" key="14">
    <source>
        <dbReference type="ARBA" id="ARBA00045077"/>
    </source>
</evidence>
<evidence type="ECO:0000313" key="18">
    <source>
        <dbReference type="Proteomes" id="UP001447188"/>
    </source>
</evidence>
<evidence type="ECO:0000256" key="15">
    <source>
        <dbReference type="ARBA" id="ARBA00047174"/>
    </source>
</evidence>
<keyword evidence="7" id="KW-0560">Oxidoreductase</keyword>
<dbReference type="InterPro" id="IPR005103">
    <property type="entry name" value="AA9_LPMO"/>
</dbReference>
<keyword evidence="8" id="KW-0186">Copper</keyword>
<keyword evidence="11" id="KW-0119">Carbohydrate metabolism</keyword>
<keyword evidence="5" id="KW-0732">Signal</keyword>
<evidence type="ECO:0000256" key="1">
    <source>
        <dbReference type="ARBA" id="ARBA00001973"/>
    </source>
</evidence>
<reference evidence="17 18" key="1">
    <citation type="submission" date="2024-02" db="EMBL/GenBank/DDBJ databases">
        <title>Discinaceae phylogenomics.</title>
        <authorList>
            <person name="Dirks A.C."/>
            <person name="James T.Y."/>
        </authorList>
    </citation>
    <scope>NUCLEOTIDE SEQUENCE [LARGE SCALE GENOMIC DNA]</scope>
    <source>
        <strain evidence="17 18">ACD0624</strain>
    </source>
</reference>
<protein>
    <recommendedName>
        <fullName evidence="15">lytic cellulose monooxygenase (C4-dehydrogenating)</fullName>
        <ecNumber evidence="15">1.14.99.56</ecNumber>
    </recommendedName>
</protein>
<gene>
    <name evidence="17" type="ORF">Q9L58_006381</name>
</gene>